<keyword evidence="1" id="KW-1133">Transmembrane helix</keyword>
<accession>A0A383BWN2</accession>
<evidence type="ECO:0000313" key="2">
    <source>
        <dbReference type="EMBL" id="SVE24567.1"/>
    </source>
</evidence>
<proteinExistence type="predicted"/>
<dbReference type="AlphaFoldDB" id="A0A383BWN2"/>
<feature type="transmembrane region" description="Helical" evidence="1">
    <location>
        <begin position="127"/>
        <end position="144"/>
    </location>
</feature>
<protein>
    <submittedName>
        <fullName evidence="2">Uncharacterized protein</fullName>
    </submittedName>
</protein>
<organism evidence="2">
    <name type="scientific">marine metagenome</name>
    <dbReference type="NCBI Taxonomy" id="408172"/>
    <lineage>
        <taxon>unclassified sequences</taxon>
        <taxon>metagenomes</taxon>
        <taxon>ecological metagenomes</taxon>
    </lineage>
</organism>
<gene>
    <name evidence="2" type="ORF">METZ01_LOCUS477421</name>
</gene>
<evidence type="ECO:0000256" key="1">
    <source>
        <dbReference type="SAM" id="Phobius"/>
    </source>
</evidence>
<keyword evidence="1" id="KW-0472">Membrane</keyword>
<keyword evidence="1" id="KW-0812">Transmembrane</keyword>
<dbReference type="EMBL" id="UINC01204033">
    <property type="protein sequence ID" value="SVE24567.1"/>
    <property type="molecule type" value="Genomic_DNA"/>
</dbReference>
<feature type="transmembrane region" description="Helical" evidence="1">
    <location>
        <begin position="48"/>
        <end position="74"/>
    </location>
</feature>
<feature type="non-terminal residue" evidence="2">
    <location>
        <position position="146"/>
    </location>
</feature>
<feature type="transmembrane region" description="Helical" evidence="1">
    <location>
        <begin position="86"/>
        <end position="107"/>
    </location>
</feature>
<reference evidence="2" key="1">
    <citation type="submission" date="2018-05" db="EMBL/GenBank/DDBJ databases">
        <authorList>
            <person name="Lanie J.A."/>
            <person name="Ng W.-L."/>
            <person name="Kazmierczak K.M."/>
            <person name="Andrzejewski T.M."/>
            <person name="Davidsen T.M."/>
            <person name="Wayne K.J."/>
            <person name="Tettelin H."/>
            <person name="Glass J.I."/>
            <person name="Rusch D."/>
            <person name="Podicherti R."/>
            <person name="Tsui H.-C.T."/>
            <person name="Winkler M.E."/>
        </authorList>
    </citation>
    <scope>NUCLEOTIDE SEQUENCE</scope>
</reference>
<name>A0A383BWN2_9ZZZZ</name>
<feature type="transmembrane region" description="Helical" evidence="1">
    <location>
        <begin position="17"/>
        <end position="36"/>
    </location>
</feature>
<sequence>MNNEVTQKKIFQRWSPLAASWLLMAIELPMVSAFVARMENPEINLAAYGGLIFPLALLIESPIIMLLAASTALCKDWKSYVKVRRFMLVTGGLLTLLHVLVAFTPLYYVVVRSIIGIPEPVLEPARIGLMIMTPWTMAIAYRRFQQ</sequence>